<dbReference type="RefSeq" id="WP_143527492.1">
    <property type="nucleotide sequence ID" value="NZ_AP019791.1"/>
</dbReference>
<dbReference type="EMBL" id="AP019791">
    <property type="protein sequence ID" value="BBL79492.1"/>
    <property type="molecule type" value="Genomic_DNA"/>
</dbReference>
<keyword evidence="5" id="KW-1185">Reference proteome</keyword>
<evidence type="ECO:0000313" key="4">
    <source>
        <dbReference type="EMBL" id="BBL79492.1"/>
    </source>
</evidence>
<dbReference type="GO" id="GO:0003700">
    <property type="term" value="F:DNA-binding transcription factor activity"/>
    <property type="evidence" value="ECO:0007669"/>
    <property type="project" value="TreeGrafter"/>
</dbReference>
<dbReference type="Pfam" id="PF01381">
    <property type="entry name" value="HTH_3"/>
    <property type="match status" value="1"/>
</dbReference>
<proteinExistence type="predicted"/>
<name>A0A510HHM9_9ACTN</name>
<evidence type="ECO:0000313" key="5">
    <source>
        <dbReference type="Proteomes" id="UP000318065"/>
    </source>
</evidence>
<dbReference type="InterPro" id="IPR050807">
    <property type="entry name" value="TransReg_Diox_bact_type"/>
</dbReference>
<gene>
    <name evidence="4" type="ORF">RxyAA322_13460</name>
</gene>
<dbReference type="CDD" id="cd00093">
    <property type="entry name" value="HTH_XRE"/>
    <property type="match status" value="1"/>
</dbReference>
<dbReference type="PANTHER" id="PTHR46797">
    <property type="entry name" value="HTH-TYPE TRANSCRIPTIONAL REGULATOR"/>
    <property type="match status" value="1"/>
</dbReference>
<dbReference type="CDD" id="cd02209">
    <property type="entry name" value="cupin_XRE_C"/>
    <property type="match status" value="1"/>
</dbReference>
<dbReference type="InterPro" id="IPR011051">
    <property type="entry name" value="RmlC_Cupin_sf"/>
</dbReference>
<dbReference type="InterPro" id="IPR010982">
    <property type="entry name" value="Lambda_DNA-bd_dom_sf"/>
</dbReference>
<evidence type="ECO:0000256" key="1">
    <source>
        <dbReference type="ARBA" id="ARBA00023125"/>
    </source>
</evidence>
<accession>A0A510HHM9</accession>
<dbReference type="Gene3D" id="1.10.260.40">
    <property type="entry name" value="lambda repressor-like DNA-binding domains"/>
    <property type="match status" value="1"/>
</dbReference>
<dbReference type="SUPFAM" id="SSF47413">
    <property type="entry name" value="lambda repressor-like DNA-binding domains"/>
    <property type="match status" value="1"/>
</dbReference>
<dbReference type="InterPro" id="IPR014710">
    <property type="entry name" value="RmlC-like_jellyroll"/>
</dbReference>
<dbReference type="PANTHER" id="PTHR46797:SF1">
    <property type="entry name" value="METHYLPHOSPHONATE SYNTHASE"/>
    <property type="match status" value="1"/>
</dbReference>
<dbReference type="PROSITE" id="PS50943">
    <property type="entry name" value="HTH_CROC1"/>
    <property type="match status" value="1"/>
</dbReference>
<dbReference type="SUPFAM" id="SSF51182">
    <property type="entry name" value="RmlC-like cupins"/>
    <property type="match status" value="1"/>
</dbReference>
<evidence type="ECO:0000256" key="2">
    <source>
        <dbReference type="SAM" id="MobiDB-lite"/>
    </source>
</evidence>
<dbReference type="InterPro" id="IPR013096">
    <property type="entry name" value="Cupin_2"/>
</dbReference>
<dbReference type="AlphaFoldDB" id="A0A510HHM9"/>
<dbReference type="SMART" id="SM00530">
    <property type="entry name" value="HTH_XRE"/>
    <property type="match status" value="1"/>
</dbReference>
<dbReference type="GO" id="GO:0005829">
    <property type="term" value="C:cytosol"/>
    <property type="evidence" value="ECO:0007669"/>
    <property type="project" value="TreeGrafter"/>
</dbReference>
<reference evidence="4" key="1">
    <citation type="journal article" date="2019" name="Microbiol. Resour. Announc.">
        <title>Complete Genome Sequence of Rubrobacter xylanophilus Strain AA3-22, Isolated from Arima Onsen in Japan.</title>
        <authorList>
            <person name="Tomariguchi N."/>
            <person name="Miyazaki K."/>
        </authorList>
    </citation>
    <scope>NUCLEOTIDE SEQUENCE [LARGE SCALE GENOMIC DNA]</scope>
    <source>
        <strain evidence="4">AA3-22</strain>
    </source>
</reference>
<dbReference type="OrthoDB" id="513181at2"/>
<dbReference type="GO" id="GO:0003677">
    <property type="term" value="F:DNA binding"/>
    <property type="evidence" value="ECO:0007669"/>
    <property type="project" value="UniProtKB-KW"/>
</dbReference>
<keyword evidence="1" id="KW-0238">DNA-binding</keyword>
<feature type="compositionally biased region" description="Basic and acidic residues" evidence="2">
    <location>
        <begin position="199"/>
        <end position="214"/>
    </location>
</feature>
<dbReference type="Gene3D" id="2.60.120.10">
    <property type="entry name" value="Jelly Rolls"/>
    <property type="match status" value="1"/>
</dbReference>
<dbReference type="InterPro" id="IPR001387">
    <property type="entry name" value="Cro/C1-type_HTH"/>
</dbReference>
<sequence>MEEIGTRVDVGRILAEVGRRVRRARVARGMTLEGLSAASGVSVAHLSRLESGGRQPSLATLLSVAAGLGVSISELIEERPRPGIVVRGSESPVFEGNGMRFQPLTPEAGPAGISAVKVIFPKDRRESGRHRHEGEEWLYVVSGRLRLTLGGEVVELEAGDAAYFDGTLEHSFEVLGDEYVEMLMVAGAVGGPGRPAPALHERHGLYDEGGESGR</sequence>
<evidence type="ECO:0000259" key="3">
    <source>
        <dbReference type="PROSITE" id="PS50943"/>
    </source>
</evidence>
<organism evidence="4 5">
    <name type="scientific">Rubrobacter xylanophilus</name>
    <dbReference type="NCBI Taxonomy" id="49319"/>
    <lineage>
        <taxon>Bacteria</taxon>
        <taxon>Bacillati</taxon>
        <taxon>Actinomycetota</taxon>
        <taxon>Rubrobacteria</taxon>
        <taxon>Rubrobacterales</taxon>
        <taxon>Rubrobacteraceae</taxon>
        <taxon>Rubrobacter</taxon>
    </lineage>
</organism>
<protein>
    <recommendedName>
        <fullName evidence="3">HTH cro/C1-type domain-containing protein</fullName>
    </recommendedName>
</protein>
<dbReference type="Pfam" id="PF07883">
    <property type="entry name" value="Cupin_2"/>
    <property type="match status" value="1"/>
</dbReference>
<feature type="region of interest" description="Disordered" evidence="2">
    <location>
        <begin position="193"/>
        <end position="214"/>
    </location>
</feature>
<dbReference type="Proteomes" id="UP000318065">
    <property type="component" value="Chromosome"/>
</dbReference>
<feature type="domain" description="HTH cro/C1-type" evidence="3">
    <location>
        <begin position="21"/>
        <end position="75"/>
    </location>
</feature>